<evidence type="ECO:0000256" key="5">
    <source>
        <dbReference type="ARBA" id="ARBA00023136"/>
    </source>
</evidence>
<organism evidence="8 9">
    <name type="scientific">Lates japonicus</name>
    <name type="common">Japanese lates</name>
    <dbReference type="NCBI Taxonomy" id="270547"/>
    <lineage>
        <taxon>Eukaryota</taxon>
        <taxon>Metazoa</taxon>
        <taxon>Chordata</taxon>
        <taxon>Craniata</taxon>
        <taxon>Vertebrata</taxon>
        <taxon>Euteleostomi</taxon>
        <taxon>Actinopterygii</taxon>
        <taxon>Neopterygii</taxon>
        <taxon>Teleostei</taxon>
        <taxon>Neoteleostei</taxon>
        <taxon>Acanthomorphata</taxon>
        <taxon>Carangaria</taxon>
        <taxon>Carangaria incertae sedis</taxon>
        <taxon>Centropomidae</taxon>
        <taxon>Lates</taxon>
    </lineage>
</organism>
<dbReference type="InterPro" id="IPR043448">
    <property type="entry name" value="PKHO1/2"/>
</dbReference>
<dbReference type="GO" id="GO:0036195">
    <property type="term" value="C:muscle cell projection membrane"/>
    <property type="evidence" value="ECO:0007669"/>
    <property type="project" value="TreeGrafter"/>
</dbReference>
<reference evidence="8" key="1">
    <citation type="submission" date="2022-08" db="EMBL/GenBank/DDBJ databases">
        <title>Genome sequencing of akame (Lates japonicus).</title>
        <authorList>
            <person name="Hashiguchi Y."/>
            <person name="Takahashi H."/>
        </authorList>
    </citation>
    <scope>NUCLEOTIDE SEQUENCE</scope>
    <source>
        <strain evidence="8">Kochi</strain>
    </source>
</reference>
<name>A0AAD3RHC8_LATJO</name>
<dbReference type="EMBL" id="BRZM01000146">
    <property type="protein sequence ID" value="GLD68717.1"/>
    <property type="molecule type" value="Genomic_DNA"/>
</dbReference>
<dbReference type="GO" id="GO:1901739">
    <property type="term" value="P:regulation of myoblast fusion"/>
    <property type="evidence" value="ECO:0007669"/>
    <property type="project" value="TreeGrafter"/>
</dbReference>
<dbReference type="InterPro" id="IPR011993">
    <property type="entry name" value="PH-like_dom_sf"/>
</dbReference>
<gene>
    <name evidence="8" type="ORF">AKAME5_002003000</name>
</gene>
<dbReference type="PANTHER" id="PTHR15871">
    <property type="entry name" value="PH DOMAIN-CONTAINING PROTEIN"/>
    <property type="match status" value="1"/>
</dbReference>
<dbReference type="SUPFAM" id="SSF50729">
    <property type="entry name" value="PH domain-like"/>
    <property type="match status" value="1"/>
</dbReference>
<evidence type="ECO:0000256" key="4">
    <source>
        <dbReference type="ARBA" id="ARBA00022490"/>
    </source>
</evidence>
<keyword evidence="4" id="KW-0963">Cytoplasm</keyword>
<comment type="caution">
    <text evidence="8">The sequence shown here is derived from an EMBL/GenBank/DDBJ whole genome shotgun (WGS) entry which is preliminary data.</text>
</comment>
<evidence type="ECO:0000256" key="3">
    <source>
        <dbReference type="ARBA" id="ARBA00004496"/>
    </source>
</evidence>
<dbReference type="InterPro" id="IPR001849">
    <property type="entry name" value="PH_domain"/>
</dbReference>
<feature type="domain" description="PH" evidence="7">
    <location>
        <begin position="20"/>
        <end position="73"/>
    </location>
</feature>
<dbReference type="GO" id="GO:0005737">
    <property type="term" value="C:cytoplasm"/>
    <property type="evidence" value="ECO:0007669"/>
    <property type="project" value="UniProtKB-SubCell"/>
</dbReference>
<evidence type="ECO:0000259" key="7">
    <source>
        <dbReference type="PROSITE" id="PS50003"/>
    </source>
</evidence>
<dbReference type="PANTHER" id="PTHR15871:SF1">
    <property type="entry name" value="PLECKSTRIN HOMOLOGY DOMAIN-CONTAINING FAMILY O MEMBER 1"/>
    <property type="match status" value="1"/>
</dbReference>
<keyword evidence="9" id="KW-1185">Reference proteome</keyword>
<dbReference type="GO" id="GO:0005634">
    <property type="term" value="C:nucleus"/>
    <property type="evidence" value="ECO:0007669"/>
    <property type="project" value="UniProtKB-SubCell"/>
</dbReference>
<keyword evidence="6" id="KW-0539">Nucleus</keyword>
<evidence type="ECO:0000256" key="2">
    <source>
        <dbReference type="ARBA" id="ARBA00004370"/>
    </source>
</evidence>
<dbReference type="Proteomes" id="UP001279410">
    <property type="component" value="Unassembled WGS sequence"/>
</dbReference>
<evidence type="ECO:0000256" key="6">
    <source>
        <dbReference type="ARBA" id="ARBA00023242"/>
    </source>
</evidence>
<dbReference type="Gene3D" id="2.30.29.30">
    <property type="entry name" value="Pleckstrin-homology domain (PH domain)/Phosphotyrosine-binding domain (PTB)"/>
    <property type="match status" value="1"/>
</dbReference>
<dbReference type="GO" id="GO:0032587">
    <property type="term" value="C:ruffle membrane"/>
    <property type="evidence" value="ECO:0007669"/>
    <property type="project" value="TreeGrafter"/>
</dbReference>
<evidence type="ECO:0000313" key="8">
    <source>
        <dbReference type="EMBL" id="GLD68717.1"/>
    </source>
</evidence>
<evidence type="ECO:0000256" key="1">
    <source>
        <dbReference type="ARBA" id="ARBA00004123"/>
    </source>
</evidence>
<dbReference type="PROSITE" id="PS50003">
    <property type="entry name" value="PH_DOMAIN"/>
    <property type="match status" value="1"/>
</dbReference>
<dbReference type="AlphaFoldDB" id="A0AAD3RHC8"/>
<keyword evidence="5" id="KW-0472">Membrane</keyword>
<protein>
    <submittedName>
        <fullName evidence="8">Pleckstrin homology domain-containing family O member 1-like protein</fullName>
    </submittedName>
</protein>
<evidence type="ECO:0000313" key="9">
    <source>
        <dbReference type="Proteomes" id="UP001279410"/>
    </source>
</evidence>
<accession>A0AAD3RHC8</accession>
<proteinExistence type="predicted"/>
<comment type="subcellular location">
    <subcellularLocation>
        <location evidence="3">Cytoplasm</location>
    </subcellularLocation>
    <subcellularLocation>
        <location evidence="2">Membrane</location>
    </subcellularLocation>
    <subcellularLocation>
        <location evidence="1">Nucleus</location>
    </subcellularLocation>
</comment>
<sequence>MKKNNSGKRGPLDSVSQNLQPEKLGWIRKFCGKGIFREIWKNRFVVLRGDQLFICEKEVSQRGRGQQVTLSID</sequence>